<comment type="caution">
    <text evidence="3">The sequence shown here is derived from an EMBL/GenBank/DDBJ whole genome shotgun (WGS) entry which is preliminary data.</text>
</comment>
<dbReference type="Pfam" id="PF13181">
    <property type="entry name" value="TPR_8"/>
    <property type="match status" value="3"/>
</dbReference>
<feature type="region of interest" description="Disordered" evidence="2">
    <location>
        <begin position="529"/>
        <end position="558"/>
    </location>
</feature>
<feature type="region of interest" description="Disordered" evidence="2">
    <location>
        <begin position="1027"/>
        <end position="1163"/>
    </location>
</feature>
<protein>
    <submittedName>
        <fullName evidence="3">Tetratricopeptide repeat protein</fullName>
    </submittedName>
</protein>
<feature type="repeat" description="TPR" evidence="1">
    <location>
        <begin position="246"/>
        <end position="279"/>
    </location>
</feature>
<dbReference type="OrthoDB" id="1522549at2"/>
<keyword evidence="1" id="KW-0802">TPR repeat</keyword>
<name>A0A2V3PU27_9BACT</name>
<dbReference type="InterPro" id="IPR011990">
    <property type="entry name" value="TPR-like_helical_dom_sf"/>
</dbReference>
<feature type="compositionally biased region" description="Basic and acidic residues" evidence="2">
    <location>
        <begin position="978"/>
        <end position="992"/>
    </location>
</feature>
<feature type="compositionally biased region" description="Basic and acidic residues" evidence="2">
    <location>
        <begin position="446"/>
        <end position="458"/>
    </location>
</feature>
<gene>
    <name evidence="3" type="ORF">CLV62_10380</name>
</gene>
<feature type="compositionally biased region" description="Polar residues" evidence="2">
    <location>
        <begin position="468"/>
        <end position="480"/>
    </location>
</feature>
<feature type="repeat" description="TPR" evidence="1">
    <location>
        <begin position="319"/>
        <end position="352"/>
    </location>
</feature>
<dbReference type="AlphaFoldDB" id="A0A2V3PU27"/>
<proteinExistence type="predicted"/>
<feature type="compositionally biased region" description="Basic and acidic residues" evidence="2">
    <location>
        <begin position="1036"/>
        <end position="1073"/>
    </location>
</feature>
<evidence type="ECO:0000256" key="1">
    <source>
        <dbReference type="PROSITE-ProRule" id="PRU00339"/>
    </source>
</evidence>
<dbReference type="PROSITE" id="PS50005">
    <property type="entry name" value="TPR"/>
    <property type="match status" value="2"/>
</dbReference>
<dbReference type="SMART" id="SM00028">
    <property type="entry name" value="TPR"/>
    <property type="match status" value="6"/>
</dbReference>
<evidence type="ECO:0000313" key="3">
    <source>
        <dbReference type="EMBL" id="PXV67407.1"/>
    </source>
</evidence>
<dbReference type="PROSITE" id="PS51257">
    <property type="entry name" value="PROKAR_LIPOPROTEIN"/>
    <property type="match status" value="1"/>
</dbReference>
<feature type="compositionally biased region" description="Basic and acidic residues" evidence="2">
    <location>
        <begin position="541"/>
        <end position="558"/>
    </location>
</feature>
<dbReference type="Proteomes" id="UP000247973">
    <property type="component" value="Unassembled WGS sequence"/>
</dbReference>
<feature type="compositionally biased region" description="Basic and acidic residues" evidence="2">
    <location>
        <begin position="1107"/>
        <end position="1156"/>
    </location>
</feature>
<feature type="region of interest" description="Disordered" evidence="2">
    <location>
        <begin position="446"/>
        <end position="485"/>
    </location>
</feature>
<sequence>MFRYKFIIGSVIILTMLGCSSKKNTSKTRMYHAINTKYNIYFNANEAYKESLKTKQSGYQDNLSQIIAIYPSPPVEEELKQNPGGSFNVTVDKTTKAIKIHSIRTKPERDPGKRKNQEYQAWLKQQEFNPFLKNAWLLLGKAEFQNEDYLQAVSTLLYVTRLYKGDNDVVAEARIWIAKAYTAMGWYYEAEDIFHKIKLAGGVPDNLTAEYNKVYADFLIKRKEYEKAIPFLEQAIKDESDSFQRTRMRYLLGQLYAYTKDQEKAYRAFESVIGLNTPYLFSFNAKMQQASFVNSSNKQEVLSLLNKMSKDPKNKEYLDQVHYAIGNIYLNNQDTVKAVAEYEKAVKASIRNGYDKALNLIALGDIYFAQQKYAKAQPNYSEALASLNKKHEAYPRVNLRSEVLDELVVHIEAIHLQDSLQYLAQKPYDEQLLVVNKIIADLKKKDEEERREQQRLNRENNSQSSQNPNTPLFEQTSPNIPSGPAILGGNSTSFYFYNPQLVNQGKVAFQRKWGNRKLEDNWRRRNKRVTTFDEGNMQEEEEKKPDDPNAPKDPKDETQNQTIVQDIYSPEFYLQQIPLTPEAITASNEIIENAYFNLGKIYKDKLEDYNLAIDAFTTNLSRFPDGPNREEIYYQLFLIYLRLGNREMTELYRRYLLNSFPKSSYAAALADPNYEWNLRNMHQLEGNLYQQTYEAYLAGNIKTVRTNFQSMTEKYPLSVLIPKFMFLNALTYAQTNDPEEFKTHLRALIETYPNADVTPLASDMLKGILSGKSLSSDSSPARGMIWDIRFGTGENPEEIAGVDFIADPEAEYMLLFIYKSQTIDKNQLIYDVASYNFSNFIYQTFDLSFTEANSLEMLQVKGFNSLDEIEFYIDKAFDKKSLMDELDPSIIPLPISTDNFVALMNGKSLNEYFLFFEKNYTKEMVKLIMYWNQQRTRSAAPVEEKPQPEDTAPVIKETEPEVKPVETVPSRPIAPPVKETKSDSKEENKEVGVSDILSDDQIQIADEVINRTIDIINNPVDGLKNLFNSSSNKPKLSKEEKAAQKAENKRLKELEKQRKAKVKAEEQAIKDAEQAQQNSIANAEKQKQAEEQAAADTKVNDQKNLVKAREDARKQRQLELKEKEKAQKTRLKERERERKERLKIIEKERKEKERLAKEKRKQK</sequence>
<dbReference type="RefSeq" id="WP_146212699.1">
    <property type="nucleotide sequence ID" value="NZ_QICL01000003.1"/>
</dbReference>
<dbReference type="Gene3D" id="1.25.40.10">
    <property type="entry name" value="Tetratricopeptide repeat domain"/>
    <property type="match status" value="4"/>
</dbReference>
<organism evidence="3 4">
    <name type="scientific">Dysgonomonas alginatilytica</name>
    <dbReference type="NCBI Taxonomy" id="1605892"/>
    <lineage>
        <taxon>Bacteria</taxon>
        <taxon>Pseudomonadati</taxon>
        <taxon>Bacteroidota</taxon>
        <taxon>Bacteroidia</taxon>
        <taxon>Bacteroidales</taxon>
        <taxon>Dysgonomonadaceae</taxon>
        <taxon>Dysgonomonas</taxon>
    </lineage>
</organism>
<feature type="region of interest" description="Disordered" evidence="2">
    <location>
        <begin position="938"/>
        <end position="993"/>
    </location>
</feature>
<evidence type="ECO:0000256" key="2">
    <source>
        <dbReference type="SAM" id="MobiDB-lite"/>
    </source>
</evidence>
<keyword evidence="4" id="KW-1185">Reference proteome</keyword>
<evidence type="ECO:0000313" key="4">
    <source>
        <dbReference type="Proteomes" id="UP000247973"/>
    </source>
</evidence>
<dbReference type="SUPFAM" id="SSF81901">
    <property type="entry name" value="HCP-like"/>
    <property type="match status" value="1"/>
</dbReference>
<accession>A0A2V3PU27</accession>
<dbReference type="InterPro" id="IPR019734">
    <property type="entry name" value="TPR_rpt"/>
</dbReference>
<reference evidence="3 4" key="1">
    <citation type="submission" date="2018-03" db="EMBL/GenBank/DDBJ databases">
        <title>Genomic Encyclopedia of Archaeal and Bacterial Type Strains, Phase II (KMG-II): from individual species to whole genera.</title>
        <authorList>
            <person name="Goeker M."/>
        </authorList>
    </citation>
    <scope>NUCLEOTIDE SEQUENCE [LARGE SCALE GENOMIC DNA]</scope>
    <source>
        <strain evidence="3 4">DSM 100214</strain>
    </source>
</reference>
<dbReference type="EMBL" id="QICL01000003">
    <property type="protein sequence ID" value="PXV67407.1"/>
    <property type="molecule type" value="Genomic_DNA"/>
</dbReference>